<keyword evidence="3" id="KW-0472">Membrane</keyword>
<dbReference type="CDD" id="cd02440">
    <property type="entry name" value="AdoMet_MTases"/>
    <property type="match status" value="1"/>
</dbReference>
<keyword evidence="1" id="KW-0596">Phosphopantetheine</keyword>
<dbReference type="InterPro" id="IPR045851">
    <property type="entry name" value="AMP-bd_C_sf"/>
</dbReference>
<proteinExistence type="predicted"/>
<dbReference type="NCBIfam" id="TIGR01733">
    <property type="entry name" value="AA-adenyl-dom"/>
    <property type="match status" value="1"/>
</dbReference>
<dbReference type="InterPro" id="IPR023213">
    <property type="entry name" value="CAT-like_dom_sf"/>
</dbReference>
<dbReference type="InterPro" id="IPR010071">
    <property type="entry name" value="AA_adenyl_dom"/>
</dbReference>
<dbReference type="PANTHER" id="PTHR45527">
    <property type="entry name" value="NONRIBOSOMAL PEPTIDE SYNTHETASE"/>
    <property type="match status" value="1"/>
</dbReference>
<dbReference type="Pfam" id="PF00501">
    <property type="entry name" value="AMP-binding"/>
    <property type="match status" value="1"/>
</dbReference>
<keyword evidence="3" id="KW-1133">Transmembrane helix</keyword>
<dbReference type="Gene3D" id="3.30.559.30">
    <property type="entry name" value="Nonribosomal peptide synthetase, condensation domain"/>
    <property type="match status" value="2"/>
</dbReference>
<dbReference type="InterPro" id="IPR009081">
    <property type="entry name" value="PP-bd_ACP"/>
</dbReference>
<dbReference type="PANTHER" id="PTHR45527:SF1">
    <property type="entry name" value="FATTY ACID SYNTHASE"/>
    <property type="match status" value="1"/>
</dbReference>
<dbReference type="Pfam" id="PF00668">
    <property type="entry name" value="Condensation"/>
    <property type="match status" value="2"/>
</dbReference>
<dbReference type="Pfam" id="PF08241">
    <property type="entry name" value="Methyltransf_11"/>
    <property type="match status" value="1"/>
</dbReference>
<sequence length="2300" mass="262892">MDMTLSQEFWQLELKGYNLVRQLPLPADRQRSSINQQRSGVASIVEINFDNDLCTSFLNYASSHHITLFQLGLATFYVFLFKLTHGHTDLCIGSINANRYRNELVNMIGMFVSTLPYRLEIDSNWSFDDLVKHVREKCLSILEHSHYPLQHILGDNRSSQSNVSFLETMFDFISVSKDMGYLCLNDANLEQVPIEQSAEVSKFDFSLTFQYNPLSDNKKLSCGFVCSHDLFEKSTISKIGQRFEYMFEQLFQTQSNNSPVIDMSSSINKMSLILPDEAEEMELVVFNRLENIMNEAPASFAQARIWLDERIRFDPHKPQIAIYNMPFVYRLQPGHTLSIKQLRHALHFTVNKHPSLHTSLYFDIQKNLLMQRVITHEDKNNNLFSVIETTYETDEQLNEILHDEKRNPHIFDHAQGLVFRCHLVYHKQISSDHLLSHKDLLIFNFHHALFDFPSMNLFLQDLNQAYTTRQLLYDDSTNLRYLDYAVIEQQMSMTGASMFWLDSLHNCKLDQPLSLPFDRYRLSNEHRTGRGTTISFDFGQDLSDNFLTHASSNSISLEQLALAIYYVFLFKLTNGEKDLCIGINTHGRYRDEFNSIIGMFVNAIPLRCQLDPHLSFHNLTKHVRNIMINSIQYSYFPLQRILNQHPNISNPVFLDTSFEFISSMTKDEKNEIMLGDSRFSLLPYSIKISEDEVMSKFDFILSFQHDLNRNEFSCTIDASLDLFNAETICIIAQRLQTMLHQQFTSFDSQISKPIYEVSLTLSNEQYLMQSLNNTQISFLSSRLTCIHHEFVYQVMKHPQKLAVELDEQSLSYCELLYYVQVLSLTLLNEYHVFPGEIVCQCVERSLSMVIGIMGIEMAGGVYCPLSPRDPQHRLHALVQQTESRLVLVHDLTKTKFDNDIILLDINFILNVNNIDKNSLSSVIMKDEEIAYIIFTSGSTGTPKAVQVRHKNFIDCIHSLVYINSFNKDDTVVQMTRCSFDIHVEEILGTLLVGGTLTMLHPGGTINFDYLSEVLENKQITYLHTVPSFLHSFFIFIEQNKNINAVKYLRSLCSIGEAFVVHLIDLIIKTGITDCIVWNLYGPAETTIVSTFYRIDLVEDIRSVSIGRPLSNYRCMIINEYLQSSATAQEGELFVGGAGVFAGYLGRDDLTAKALVEIDGKLFYRTGDLVTIDNNGLLHHQGRKDHQIKLHGQRIELGEIERCLLSITSISACVVLKWNDDYLVAYVQSSKINEKQSREHCQSHLPPHMIPSIFIILDKLPLNQNGKIDRKLLPLPDLSSSSGNHDDNLPHTTLEEQLQDIFSQAFHIEFPHIDVPFGQLGGTSLGAILALTLIRQQVSNKVDIGLLFTNPSIRQLAQAIEPLLVFEELQETASTVKEIHETDFCLSPSFVVESLGIVLLVCQWLLPIMIIHQWCPLLFPVLPIWHLLFYVIFSRLLSPQNIKDDNIFSWNYYRWWFLDRLWNNNTFWLQHILGTPFYNCYLCLCGARISLNAHIYTIIIDAPWLLDISDGTWIADKTTLNSLYFNDNYTFALHSIKIGCYCSISAQSILFGGVDMQDNIIVQPMSSVTGFIASRTIIDGEEHKSISTEISVTHSNRLLSKWHKIYQVIIIISLICIHCALLGIVYKVYSVELLPLPINIAFCWTLWSILACFVTLFLLKFIVGSCAAGEIYPIASWSYLHKVWLRQLIVSSFHHAWLLPTGYDYLYPFILRWLGAQVEDNVKLAKIDIFLSYPTNLLKLETGVTSFADILLVPTEMTLSGDHCVDCITLGPHTNLGNFCSVLPGSHLVSHTMVGNLTRITRETNSNTGDVFIGVPARAMPFQMPLRQATEDQIKTISFWKTCFCHYISKCLLIGIYWSCGLISGPIVHTIIVCSLYRCSSYVDNKIIKQIIGKLQEDHRVFICSFLGNTQWLIRLFRAYGAKIGNNVIIPDFSSIYDYNLVTIGDHVRLNTSADISGHTFEQRILKLVPVTVGNSCILMGGSMVMPGCKLMGNNRLYPFTLVMKNDLLQPNTQWKGLPAQSYTAKSILSRSAPVCDDVVKCQQKSNSFDRLSLWYEQISNVYTNVNELQFMNWGYADLDEHSDDNTGYYSKKLYQQVVADVTLTVQNVLEVGCGRGAGAAWCVRTCTPRSYVGIDPSRDVINLCEQCYSTIPRLSFMIADPKTHLPFRNESMDVVLSIETTNIFDEIVAVKKLVDEVIRVLTPNGHFLWCGLCNVDGSSVLIDYLTANDAFIIKKKVNITRNVLHALDIQSKSRTDFIDRYIQPADQEYYRLLAGLPGTQLYNNMQQGRAEYWRVVFHKK</sequence>
<keyword evidence="2" id="KW-0597">Phosphoprotein</keyword>
<dbReference type="EMBL" id="CAJOAZ010003998">
    <property type="protein sequence ID" value="CAF4038847.1"/>
    <property type="molecule type" value="Genomic_DNA"/>
</dbReference>
<dbReference type="Gene3D" id="1.10.1200.10">
    <property type="entry name" value="ACP-like"/>
    <property type="match status" value="1"/>
</dbReference>
<dbReference type="SUPFAM" id="SSF56801">
    <property type="entry name" value="Acetyl-CoA synthetase-like"/>
    <property type="match status" value="1"/>
</dbReference>
<dbReference type="InterPro" id="IPR000873">
    <property type="entry name" value="AMP-dep_synth/lig_dom"/>
</dbReference>
<dbReference type="InterPro" id="IPR011004">
    <property type="entry name" value="Trimer_LpxA-like_sf"/>
</dbReference>
<dbReference type="Gene3D" id="3.30.559.10">
    <property type="entry name" value="Chloramphenicol acetyltransferase-like domain"/>
    <property type="match status" value="1"/>
</dbReference>
<comment type="caution">
    <text evidence="5">The sequence shown here is derived from an EMBL/GenBank/DDBJ whole genome shotgun (WGS) entry which is preliminary data.</text>
</comment>
<dbReference type="SUPFAM" id="SSF47336">
    <property type="entry name" value="ACP-like"/>
    <property type="match status" value="1"/>
</dbReference>
<dbReference type="InterPro" id="IPR042099">
    <property type="entry name" value="ANL_N_sf"/>
</dbReference>
<dbReference type="SUPFAM" id="SSF53335">
    <property type="entry name" value="S-adenosyl-L-methionine-dependent methyltransferases"/>
    <property type="match status" value="1"/>
</dbReference>
<evidence type="ECO:0000256" key="2">
    <source>
        <dbReference type="ARBA" id="ARBA00022553"/>
    </source>
</evidence>
<feature type="transmembrane region" description="Helical" evidence="3">
    <location>
        <begin position="1850"/>
        <end position="1871"/>
    </location>
</feature>
<dbReference type="Pfam" id="PF13193">
    <property type="entry name" value="AMP-binding_C"/>
    <property type="match status" value="1"/>
</dbReference>
<evidence type="ECO:0000259" key="4">
    <source>
        <dbReference type="PROSITE" id="PS50075"/>
    </source>
</evidence>
<dbReference type="GO" id="GO:0009239">
    <property type="term" value="P:enterobactin biosynthetic process"/>
    <property type="evidence" value="ECO:0007669"/>
    <property type="project" value="TreeGrafter"/>
</dbReference>
<organism evidence="5 6">
    <name type="scientific">Adineta steineri</name>
    <dbReference type="NCBI Taxonomy" id="433720"/>
    <lineage>
        <taxon>Eukaryota</taxon>
        <taxon>Metazoa</taxon>
        <taxon>Spiralia</taxon>
        <taxon>Gnathifera</taxon>
        <taxon>Rotifera</taxon>
        <taxon>Eurotatoria</taxon>
        <taxon>Bdelloidea</taxon>
        <taxon>Adinetida</taxon>
        <taxon>Adinetidae</taxon>
        <taxon>Adineta</taxon>
    </lineage>
</organism>
<feature type="transmembrane region" description="Helical" evidence="3">
    <location>
        <begin position="1604"/>
        <end position="1625"/>
    </location>
</feature>
<evidence type="ECO:0000313" key="5">
    <source>
        <dbReference type="EMBL" id="CAF4038847.1"/>
    </source>
</evidence>
<accession>A0A819RDB4</accession>
<dbReference type="GO" id="GO:0043041">
    <property type="term" value="P:amino acid activation for nonribosomal peptide biosynthetic process"/>
    <property type="evidence" value="ECO:0007669"/>
    <property type="project" value="TreeGrafter"/>
</dbReference>
<dbReference type="GO" id="GO:0005829">
    <property type="term" value="C:cytosol"/>
    <property type="evidence" value="ECO:0007669"/>
    <property type="project" value="TreeGrafter"/>
</dbReference>
<dbReference type="GO" id="GO:0008757">
    <property type="term" value="F:S-adenosylmethionine-dependent methyltransferase activity"/>
    <property type="evidence" value="ECO:0007669"/>
    <property type="project" value="InterPro"/>
</dbReference>
<dbReference type="InterPro" id="IPR020845">
    <property type="entry name" value="AMP-binding_CS"/>
</dbReference>
<dbReference type="Pfam" id="PF00550">
    <property type="entry name" value="PP-binding"/>
    <property type="match status" value="1"/>
</dbReference>
<dbReference type="GO" id="GO:0047527">
    <property type="term" value="F:2,3-dihydroxybenzoate-serine ligase activity"/>
    <property type="evidence" value="ECO:0007669"/>
    <property type="project" value="TreeGrafter"/>
</dbReference>
<feature type="transmembrane region" description="Helical" evidence="3">
    <location>
        <begin position="1416"/>
        <end position="1436"/>
    </location>
</feature>
<dbReference type="InterPro" id="IPR013216">
    <property type="entry name" value="Methyltransf_11"/>
</dbReference>
<protein>
    <recommendedName>
        <fullName evidence="4">Carrier domain-containing protein</fullName>
    </recommendedName>
</protein>
<gene>
    <name evidence="5" type="ORF">OXD698_LOCUS31790</name>
</gene>
<dbReference type="SUPFAM" id="SSF52777">
    <property type="entry name" value="CoA-dependent acyltransferases"/>
    <property type="match status" value="3"/>
</dbReference>
<dbReference type="Gene3D" id="3.30.300.30">
    <property type="match status" value="1"/>
</dbReference>
<evidence type="ECO:0000313" key="6">
    <source>
        <dbReference type="Proteomes" id="UP000663844"/>
    </source>
</evidence>
<feature type="domain" description="Carrier" evidence="4">
    <location>
        <begin position="1288"/>
        <end position="1363"/>
    </location>
</feature>
<dbReference type="InterPro" id="IPR036736">
    <property type="entry name" value="ACP-like_sf"/>
</dbReference>
<dbReference type="SUPFAM" id="SSF51161">
    <property type="entry name" value="Trimeric LpxA-like enzymes"/>
    <property type="match status" value="2"/>
</dbReference>
<name>A0A819RDB4_9BILA</name>
<evidence type="ECO:0000256" key="3">
    <source>
        <dbReference type="SAM" id="Phobius"/>
    </source>
</evidence>
<feature type="transmembrane region" description="Helical" evidence="3">
    <location>
        <begin position="1637"/>
        <end position="1658"/>
    </location>
</feature>
<dbReference type="GO" id="GO:0031177">
    <property type="term" value="F:phosphopantetheine binding"/>
    <property type="evidence" value="ECO:0007669"/>
    <property type="project" value="TreeGrafter"/>
</dbReference>
<dbReference type="InterPro" id="IPR029063">
    <property type="entry name" value="SAM-dependent_MTases_sf"/>
</dbReference>
<reference evidence="5" key="1">
    <citation type="submission" date="2021-02" db="EMBL/GenBank/DDBJ databases">
        <authorList>
            <person name="Nowell W R."/>
        </authorList>
    </citation>
    <scope>NUCLEOTIDE SEQUENCE</scope>
</reference>
<dbReference type="Gene3D" id="3.40.50.12780">
    <property type="entry name" value="N-terminal domain of ligase-like"/>
    <property type="match status" value="1"/>
</dbReference>
<dbReference type="PROSITE" id="PS00455">
    <property type="entry name" value="AMP_BINDING"/>
    <property type="match status" value="1"/>
</dbReference>
<dbReference type="InterPro" id="IPR001242">
    <property type="entry name" value="Condensation_dom"/>
</dbReference>
<dbReference type="PROSITE" id="PS50075">
    <property type="entry name" value="CARRIER"/>
    <property type="match status" value="1"/>
</dbReference>
<dbReference type="CDD" id="cd05930">
    <property type="entry name" value="A_NRPS"/>
    <property type="match status" value="1"/>
</dbReference>
<dbReference type="GO" id="GO:0009366">
    <property type="term" value="C:enterobactin synthetase complex"/>
    <property type="evidence" value="ECO:0007669"/>
    <property type="project" value="TreeGrafter"/>
</dbReference>
<dbReference type="Gene3D" id="2.160.10.10">
    <property type="entry name" value="Hexapeptide repeat proteins"/>
    <property type="match status" value="2"/>
</dbReference>
<keyword evidence="3" id="KW-0812">Transmembrane</keyword>
<dbReference type="InterPro" id="IPR025110">
    <property type="entry name" value="AMP-bd_C"/>
</dbReference>
<evidence type="ECO:0000256" key="1">
    <source>
        <dbReference type="ARBA" id="ARBA00022450"/>
    </source>
</evidence>
<dbReference type="Proteomes" id="UP000663844">
    <property type="component" value="Unassembled WGS sequence"/>
</dbReference>
<dbReference type="Gene3D" id="3.40.50.150">
    <property type="entry name" value="Vaccinia Virus protein VP39"/>
    <property type="match status" value="1"/>
</dbReference>